<evidence type="ECO:0008006" key="3">
    <source>
        <dbReference type="Google" id="ProtNLM"/>
    </source>
</evidence>
<protein>
    <recommendedName>
        <fullName evidence="3">Lipoprotein</fullName>
    </recommendedName>
</protein>
<dbReference type="HOGENOM" id="CLU_1592842_0_0_10"/>
<sequence>MMKSTKIFIQMIVAGALLLGGCKAKFIGLDPSVEIYKVPGVTAKVDGNAAITLSDLNSFSGKVLVDLYFKDQPGPDKVDIVVRKNLQGGGNVKVLQEGVTSFPSTITVTAAQLQSLFGELKVGDTYDVAPNIYTSDGKFEAFPANGPGTATSVTGAPGYSAFARFTVR</sequence>
<reference key="1">
    <citation type="submission" date="2010-11" db="EMBL/GenBank/DDBJ databases">
        <title>The complete genome of Leadbetterella byssophila DSM 17132.</title>
        <authorList>
            <consortium name="US DOE Joint Genome Institute (JGI-PGF)"/>
            <person name="Lucas S."/>
            <person name="Copeland A."/>
            <person name="Lapidus A."/>
            <person name="Glavina del Rio T."/>
            <person name="Dalin E."/>
            <person name="Tice H."/>
            <person name="Bruce D."/>
            <person name="Goodwin L."/>
            <person name="Pitluck S."/>
            <person name="Kyrpides N."/>
            <person name="Mavromatis K."/>
            <person name="Ivanova N."/>
            <person name="Teshima H."/>
            <person name="Brettin T."/>
            <person name="Detter J.C."/>
            <person name="Han C."/>
            <person name="Tapia R."/>
            <person name="Land M."/>
            <person name="Hauser L."/>
            <person name="Markowitz V."/>
            <person name="Cheng J.-F."/>
            <person name="Hugenholtz P."/>
            <person name="Woyke T."/>
            <person name="Wu D."/>
            <person name="Tindall B."/>
            <person name="Pomrenke H.G."/>
            <person name="Brambilla E."/>
            <person name="Klenk H.-P."/>
            <person name="Eisen J.A."/>
        </authorList>
    </citation>
    <scope>NUCLEOTIDE SEQUENCE [LARGE SCALE GENOMIC DNA]</scope>
    <source>
        <strain>DSM 17132</strain>
    </source>
</reference>
<keyword evidence="2" id="KW-1185">Reference proteome</keyword>
<evidence type="ECO:0000313" key="2">
    <source>
        <dbReference type="Proteomes" id="UP000007435"/>
    </source>
</evidence>
<dbReference type="AlphaFoldDB" id="E4RR90"/>
<dbReference type="PROSITE" id="PS51257">
    <property type="entry name" value="PROKAR_LIPOPROTEIN"/>
    <property type="match status" value="1"/>
</dbReference>
<dbReference type="EMBL" id="CP002305">
    <property type="protein sequence ID" value="ADQ17576.1"/>
    <property type="molecule type" value="Genomic_DNA"/>
</dbReference>
<proteinExistence type="predicted"/>
<organism evidence="1 2">
    <name type="scientific">Leadbetterella byssophila (strain DSM 17132 / JCM 16389 / KACC 11308 / NBRC 106382 / 4M15)</name>
    <dbReference type="NCBI Taxonomy" id="649349"/>
    <lineage>
        <taxon>Bacteria</taxon>
        <taxon>Pseudomonadati</taxon>
        <taxon>Bacteroidota</taxon>
        <taxon>Cytophagia</taxon>
        <taxon>Cytophagales</taxon>
        <taxon>Leadbetterellaceae</taxon>
        <taxon>Leadbetterella</taxon>
    </lineage>
</organism>
<gene>
    <name evidence="1" type="ordered locus">Lbys_1874</name>
</gene>
<accession>E4RR90</accession>
<dbReference type="eggNOG" id="ENOG5033FC9">
    <property type="taxonomic scope" value="Bacteria"/>
</dbReference>
<dbReference type="RefSeq" id="WP_013408625.1">
    <property type="nucleotide sequence ID" value="NC_014655.1"/>
</dbReference>
<dbReference type="KEGG" id="lby:Lbys_1874"/>
<dbReference type="Proteomes" id="UP000007435">
    <property type="component" value="Chromosome"/>
</dbReference>
<dbReference type="STRING" id="649349.Lbys_1874"/>
<evidence type="ECO:0000313" key="1">
    <source>
        <dbReference type="EMBL" id="ADQ17576.1"/>
    </source>
</evidence>
<dbReference type="OrthoDB" id="938310at2"/>
<name>E4RR90_LEAB4</name>
<reference evidence="1 2" key="2">
    <citation type="journal article" date="2011" name="Stand. Genomic Sci.">
        <title>Complete genome sequence of Leadbetterella byssophila type strain (4M15).</title>
        <authorList>
            <person name="Abt B."/>
            <person name="Teshima H."/>
            <person name="Lucas S."/>
            <person name="Lapidus A."/>
            <person name="Del Rio T.G."/>
            <person name="Nolan M."/>
            <person name="Tice H."/>
            <person name="Cheng J.F."/>
            <person name="Pitluck S."/>
            <person name="Liolios K."/>
            <person name="Pagani I."/>
            <person name="Ivanova N."/>
            <person name="Mavromatis K."/>
            <person name="Pati A."/>
            <person name="Tapia R."/>
            <person name="Han C."/>
            <person name="Goodwin L."/>
            <person name="Chen A."/>
            <person name="Palaniappan K."/>
            <person name="Land M."/>
            <person name="Hauser L."/>
            <person name="Chang Y.J."/>
            <person name="Jeffries C.D."/>
            <person name="Rohde M."/>
            <person name="Goker M."/>
            <person name="Tindall B.J."/>
            <person name="Detter J.C."/>
            <person name="Woyke T."/>
            <person name="Bristow J."/>
            <person name="Eisen J.A."/>
            <person name="Markowitz V."/>
            <person name="Hugenholtz P."/>
            <person name="Klenk H.P."/>
            <person name="Kyrpides N.C."/>
        </authorList>
    </citation>
    <scope>NUCLEOTIDE SEQUENCE [LARGE SCALE GENOMIC DNA]</scope>
    <source>
        <strain evidence="2">DSM 17132 / JCM 16389 / KACC 11308 / NBRC 106382 / 4M15</strain>
    </source>
</reference>